<sequence>MKTLREYIEDAKERKVAIGHFNISDIAGLKGIFEAAKELDLPVIIGLSEGEREAVGTKNAADLVKNLREQYDYPIFLNADHTHSFEKIQEAVLAGFDAVLFDAGKLSLEENIEKTKEVVAWVRKTRPEVLIEAELGYIGSSSTIMSEVPEGAAVNKEDLTSPEIAARFVKETGVDLLAPAVGNLHGMFKNAPNPDLDIERIALLRDATGVPMVLHGGSGIKDVDFTAAIQNGIAIVHINTEIRLAWRKGMEKALVEKPDEVTPYKLLLDSVSEVREVVKERLALFNNMI</sequence>
<dbReference type="EMBL" id="LBWR01000002">
    <property type="protein sequence ID" value="KKR12407.1"/>
    <property type="molecule type" value="Genomic_DNA"/>
</dbReference>
<organism evidence="3 4">
    <name type="scientific">Candidatus Wolfebacteria bacterium GW2011_GWC2_39_22</name>
    <dbReference type="NCBI Taxonomy" id="1619013"/>
    <lineage>
        <taxon>Bacteria</taxon>
        <taxon>Candidatus Wolfeibacteriota</taxon>
    </lineage>
</organism>
<feature type="binding site" evidence="2">
    <location>
        <position position="81"/>
    </location>
    <ligand>
        <name>Zn(2+)</name>
        <dbReference type="ChEBI" id="CHEBI:29105"/>
        <label>1</label>
        <note>catalytic</note>
    </ligand>
</feature>
<dbReference type="SUPFAM" id="SSF51569">
    <property type="entry name" value="Aldolase"/>
    <property type="match status" value="1"/>
</dbReference>
<name>A0A0G0RFF2_9BACT</name>
<dbReference type="Gene3D" id="3.20.20.70">
    <property type="entry name" value="Aldolase class I"/>
    <property type="match status" value="1"/>
</dbReference>
<proteinExistence type="predicted"/>
<dbReference type="PANTHER" id="PTHR30304:SF0">
    <property type="entry name" value="D-TAGATOSE-1,6-BISPHOSPHATE ALDOLASE SUBUNIT GATY-RELATED"/>
    <property type="match status" value="1"/>
</dbReference>
<protein>
    <submittedName>
        <fullName evidence="3">Ketose-bisphosphate aldolase, class-II</fullName>
    </submittedName>
</protein>
<feature type="binding site" evidence="2">
    <location>
        <position position="185"/>
    </location>
    <ligand>
        <name>Zn(2+)</name>
        <dbReference type="ChEBI" id="CHEBI:29105"/>
        <label>1</label>
        <note>catalytic</note>
    </ligand>
</feature>
<feature type="binding site" evidence="2">
    <location>
        <position position="134"/>
    </location>
    <ligand>
        <name>Zn(2+)</name>
        <dbReference type="ChEBI" id="CHEBI:29105"/>
        <label>2</label>
    </ligand>
</feature>
<dbReference type="GO" id="GO:0016832">
    <property type="term" value="F:aldehyde-lyase activity"/>
    <property type="evidence" value="ECO:0007669"/>
    <property type="project" value="InterPro"/>
</dbReference>
<keyword evidence="2" id="KW-0479">Metal-binding</keyword>
<feature type="binding site" evidence="2">
    <location>
        <position position="102"/>
    </location>
    <ligand>
        <name>Zn(2+)</name>
        <dbReference type="ChEBI" id="CHEBI:29105"/>
        <label>2</label>
    </ligand>
</feature>
<evidence type="ECO:0000313" key="4">
    <source>
        <dbReference type="Proteomes" id="UP000034665"/>
    </source>
</evidence>
<dbReference type="STRING" id="1619013.UT41_C0002G0181"/>
<accession>A0A0G0RFF2</accession>
<keyword evidence="2" id="KW-0862">Zinc</keyword>
<reference evidence="3 4" key="1">
    <citation type="journal article" date="2015" name="Nature">
        <title>rRNA introns, odd ribosomes, and small enigmatic genomes across a large radiation of phyla.</title>
        <authorList>
            <person name="Brown C.T."/>
            <person name="Hug L.A."/>
            <person name="Thomas B.C."/>
            <person name="Sharon I."/>
            <person name="Castelle C.J."/>
            <person name="Singh A."/>
            <person name="Wilkins M.J."/>
            <person name="Williams K.H."/>
            <person name="Banfield J.F."/>
        </authorList>
    </citation>
    <scope>NUCLEOTIDE SEQUENCE [LARGE SCALE GENOMIC DNA]</scope>
</reference>
<gene>
    <name evidence="3" type="ORF">UT41_C0002G0181</name>
</gene>
<feature type="active site" description="Proton donor" evidence="1">
    <location>
        <position position="80"/>
    </location>
</feature>
<evidence type="ECO:0000313" key="3">
    <source>
        <dbReference type="EMBL" id="KKR12407.1"/>
    </source>
</evidence>
<comment type="cofactor">
    <cofactor evidence="2">
        <name>Zn(2+)</name>
        <dbReference type="ChEBI" id="CHEBI:29105"/>
    </cofactor>
    <text evidence="2">Binds 2 Zn(2+) ions per subunit. One is catalytic and the other provides a structural contribution.</text>
</comment>
<evidence type="ECO:0000256" key="1">
    <source>
        <dbReference type="PIRSR" id="PIRSR001359-1"/>
    </source>
</evidence>
<dbReference type="InterPro" id="IPR000771">
    <property type="entry name" value="FBA_II"/>
</dbReference>
<dbReference type="InterPro" id="IPR050246">
    <property type="entry name" value="Class_II_FBP_aldolase"/>
</dbReference>
<dbReference type="InterPro" id="IPR013785">
    <property type="entry name" value="Aldolase_TIM"/>
</dbReference>
<dbReference type="PIRSF" id="PIRSF001359">
    <property type="entry name" value="F_bP_aldolase_II"/>
    <property type="match status" value="1"/>
</dbReference>
<comment type="caution">
    <text evidence="3">The sequence shown here is derived from an EMBL/GenBank/DDBJ whole genome shotgun (WGS) entry which is preliminary data.</text>
</comment>
<dbReference type="Proteomes" id="UP000034665">
    <property type="component" value="Unassembled WGS sequence"/>
</dbReference>
<dbReference type="PANTHER" id="PTHR30304">
    <property type="entry name" value="D-TAGATOSE-1,6-BISPHOSPHATE ALDOLASE"/>
    <property type="match status" value="1"/>
</dbReference>
<feature type="binding site" evidence="2">
    <location>
        <position position="215"/>
    </location>
    <ligand>
        <name>Zn(2+)</name>
        <dbReference type="ChEBI" id="CHEBI:29105"/>
        <label>1</label>
        <note>catalytic</note>
    </ligand>
</feature>
<dbReference type="NCBIfam" id="TIGR00167">
    <property type="entry name" value="cbbA"/>
    <property type="match status" value="1"/>
</dbReference>
<dbReference type="AlphaFoldDB" id="A0A0G0RFF2"/>
<evidence type="ECO:0000256" key="2">
    <source>
        <dbReference type="PIRSR" id="PIRSR001359-3"/>
    </source>
</evidence>
<dbReference type="GO" id="GO:0008270">
    <property type="term" value="F:zinc ion binding"/>
    <property type="evidence" value="ECO:0007669"/>
    <property type="project" value="InterPro"/>
</dbReference>
<dbReference type="Pfam" id="PF01116">
    <property type="entry name" value="F_bP_aldolase"/>
    <property type="match status" value="1"/>
</dbReference>
<dbReference type="GO" id="GO:0005975">
    <property type="term" value="P:carbohydrate metabolic process"/>
    <property type="evidence" value="ECO:0007669"/>
    <property type="project" value="InterPro"/>
</dbReference>